<evidence type="ECO:0000313" key="2">
    <source>
        <dbReference type="Proteomes" id="UP000789704"/>
    </source>
</evidence>
<protein>
    <recommendedName>
        <fullName evidence="3">Terminase</fullName>
    </recommendedName>
</protein>
<dbReference type="Gene3D" id="1.10.10.60">
    <property type="entry name" value="Homeodomain-like"/>
    <property type="match status" value="1"/>
</dbReference>
<name>A0A9N8RX66_9BURK</name>
<dbReference type="AlphaFoldDB" id="A0A9N8RX66"/>
<reference evidence="1" key="1">
    <citation type="submission" date="2021-04" db="EMBL/GenBank/DDBJ databases">
        <authorList>
            <person name="Vanwijnsberghe S."/>
        </authorList>
    </citation>
    <scope>NUCLEOTIDE SEQUENCE</scope>
    <source>
        <strain evidence="1">LMG 31841</strain>
    </source>
</reference>
<keyword evidence="2" id="KW-1185">Reference proteome</keyword>
<organism evidence="1 2">
    <name type="scientific">Paraburkholderia saeva</name>
    <dbReference type="NCBI Taxonomy" id="2777537"/>
    <lineage>
        <taxon>Bacteria</taxon>
        <taxon>Pseudomonadati</taxon>
        <taxon>Pseudomonadota</taxon>
        <taxon>Betaproteobacteria</taxon>
        <taxon>Burkholderiales</taxon>
        <taxon>Burkholderiaceae</taxon>
        <taxon>Paraburkholderia</taxon>
    </lineage>
</organism>
<gene>
    <name evidence="1" type="ORF">LMG31841_02910</name>
</gene>
<dbReference type="SUPFAM" id="SSF46689">
    <property type="entry name" value="Homeodomain-like"/>
    <property type="match status" value="1"/>
</dbReference>
<sequence length="124" mass="13535">MAGRPSKFKPEYVEQARNYCLLGATDDDLAKFFGVSRATISTWKTEYPEFTAALAHGKDAADARVIGSLYDNALGGNVTAQIFWLKNRRSWKDRIDAEVSGKDGAPFIVEIVKFGGSDGKDPSA</sequence>
<dbReference type="EMBL" id="CAJQZC010000005">
    <property type="protein sequence ID" value="CAG4900722.1"/>
    <property type="molecule type" value="Genomic_DNA"/>
</dbReference>
<dbReference type="RefSeq" id="WP_228877689.1">
    <property type="nucleotide sequence ID" value="NZ_CAJQZC010000005.1"/>
</dbReference>
<dbReference type="InterPro" id="IPR009057">
    <property type="entry name" value="Homeodomain-like_sf"/>
</dbReference>
<accession>A0A9N8RX66</accession>
<proteinExistence type="predicted"/>
<comment type="caution">
    <text evidence="1">The sequence shown here is derived from an EMBL/GenBank/DDBJ whole genome shotgun (WGS) entry which is preliminary data.</text>
</comment>
<dbReference type="Proteomes" id="UP000789704">
    <property type="component" value="Unassembled WGS sequence"/>
</dbReference>
<evidence type="ECO:0008006" key="3">
    <source>
        <dbReference type="Google" id="ProtNLM"/>
    </source>
</evidence>
<evidence type="ECO:0000313" key="1">
    <source>
        <dbReference type="EMBL" id="CAG4900722.1"/>
    </source>
</evidence>